<evidence type="ECO:0000313" key="5">
    <source>
        <dbReference type="Proteomes" id="UP000823401"/>
    </source>
</evidence>
<dbReference type="EMBL" id="JACCEL010000001">
    <property type="protein sequence ID" value="MBG9977256.1"/>
    <property type="molecule type" value="Genomic_DNA"/>
</dbReference>
<dbReference type="InterPro" id="IPR034829">
    <property type="entry name" value="DnaD-like_sf"/>
</dbReference>
<dbReference type="RefSeq" id="WP_197103137.1">
    <property type="nucleotide sequence ID" value="NZ_JACCEL010000001.1"/>
</dbReference>
<feature type="compositionally biased region" description="Acidic residues" evidence="2">
    <location>
        <begin position="263"/>
        <end position="273"/>
    </location>
</feature>
<evidence type="ECO:0000313" key="4">
    <source>
        <dbReference type="EMBL" id="MBG9977256.1"/>
    </source>
</evidence>
<dbReference type="InterPro" id="IPR053162">
    <property type="entry name" value="DnaD"/>
</dbReference>
<dbReference type="NCBIfam" id="TIGR01446">
    <property type="entry name" value="DnaD_dom"/>
    <property type="match status" value="1"/>
</dbReference>
<organism evidence="4 5">
    <name type="scientific">Ruoffia tabacinasalis</name>
    <dbReference type="NCBI Taxonomy" id="87458"/>
    <lineage>
        <taxon>Bacteria</taxon>
        <taxon>Bacillati</taxon>
        <taxon>Bacillota</taxon>
        <taxon>Bacilli</taxon>
        <taxon>Lactobacillales</taxon>
        <taxon>Aerococcaceae</taxon>
        <taxon>Ruoffia</taxon>
    </lineage>
</organism>
<dbReference type="Pfam" id="PF13730">
    <property type="entry name" value="HTH_36"/>
    <property type="match status" value="1"/>
</dbReference>
<comment type="caution">
    <text evidence="4">The sequence shown here is derived from an EMBL/GenBank/DDBJ whole genome shotgun (WGS) entry which is preliminary data.</text>
</comment>
<dbReference type="InterPro" id="IPR006343">
    <property type="entry name" value="DnaB/C_C"/>
</dbReference>
<dbReference type="Proteomes" id="UP000823401">
    <property type="component" value="Unassembled WGS sequence"/>
</dbReference>
<evidence type="ECO:0000256" key="2">
    <source>
        <dbReference type="SAM" id="MobiDB-lite"/>
    </source>
</evidence>
<dbReference type="InterPro" id="IPR036388">
    <property type="entry name" value="WH-like_DNA-bd_sf"/>
</dbReference>
<dbReference type="PANTHER" id="PTHR37293">
    <property type="entry name" value="PHAGE REPLICATION PROTEIN-RELATED"/>
    <property type="match status" value="1"/>
</dbReference>
<evidence type="ECO:0000259" key="3">
    <source>
        <dbReference type="Pfam" id="PF07261"/>
    </source>
</evidence>
<gene>
    <name evidence="4" type="ORF">HYQ42_00530</name>
</gene>
<evidence type="ECO:0000256" key="1">
    <source>
        <dbReference type="ARBA" id="ARBA00093462"/>
    </source>
</evidence>
<keyword evidence="5" id="KW-1185">Reference proteome</keyword>
<dbReference type="Gene3D" id="1.10.10.630">
    <property type="entry name" value="DnaD domain-like"/>
    <property type="match status" value="1"/>
</dbReference>
<feature type="region of interest" description="Disordered" evidence="2">
    <location>
        <begin position="237"/>
        <end position="275"/>
    </location>
</feature>
<reference evidence="4 5" key="1">
    <citation type="submission" date="2020-07" db="EMBL/GenBank/DDBJ databases">
        <title>Facklamia lactis sp. nov., isolated from raw milk.</title>
        <authorList>
            <person name="Doll E.V."/>
            <person name="Huptas C."/>
            <person name="Staib L."/>
            <person name="Wenning M."/>
            <person name="Scherer S."/>
        </authorList>
    </citation>
    <scope>NUCLEOTIDE SEQUENCE [LARGE SCALE GENOMIC DNA]</scope>
    <source>
        <strain evidence="4 5">DSM 104272</strain>
    </source>
</reference>
<dbReference type="PANTHER" id="PTHR37293:SF5">
    <property type="entry name" value="DNA REPLICATION PROTEIN"/>
    <property type="match status" value="1"/>
</dbReference>
<dbReference type="SUPFAM" id="SSF158499">
    <property type="entry name" value="DnaD domain-like"/>
    <property type="match status" value="1"/>
</dbReference>
<proteinExistence type="inferred from homology"/>
<accession>A0ABS0LG90</accession>
<feature type="domain" description="DnaB/C C-terminal" evidence="3">
    <location>
        <begin position="162"/>
        <end position="229"/>
    </location>
</feature>
<dbReference type="Pfam" id="PF07261">
    <property type="entry name" value="DnaB_2"/>
    <property type="match status" value="1"/>
</dbReference>
<dbReference type="Gene3D" id="1.10.10.10">
    <property type="entry name" value="Winged helix-like DNA-binding domain superfamily/Winged helix DNA-binding domain"/>
    <property type="match status" value="1"/>
</dbReference>
<name>A0ABS0LG90_9LACT</name>
<sequence>MNLQPSYYAVIPATVRYSKNLKANEKLLYGEITALASAKGYCFASNSYFAELYGVSKVSVSNWVSNLEKQGFIKTQLKYAKNSKQIEARFIYINDVPIKENFNTPQNEVKEGHKENFNSPIKENFKDNITSINNTSITNSTTSVKNDDEPSVDEKTKKVLLFFENNFGVIRPSVLDDLTDYVDIFKSDELVIYAMQKAVDNNATFGYAKSIMQRWLTSKLMTLKDVKADELAFNNRKNKGRRNSSHTEIIPSWMTDKEKQEVIEEPEVSSESEEALRERLSALIGE</sequence>
<comment type="similarity">
    <text evidence="1">Belongs to the DnaB/DnaD family.</text>
</comment>
<protein>
    <submittedName>
        <fullName evidence="4">Helix-turn-helix domain-containing protein</fullName>
    </submittedName>
</protein>